<dbReference type="PANTHER" id="PTHR42648">
    <property type="entry name" value="TRANSPOSASE, PUTATIVE-RELATED"/>
    <property type="match status" value="1"/>
</dbReference>
<protein>
    <submittedName>
        <fullName evidence="7">Retrovirus-related pol polyprotein from transposon TNT 1-94</fullName>
    </submittedName>
</protein>
<dbReference type="EMBL" id="BQNB010008806">
    <property type="protein sequence ID" value="GJS54551.1"/>
    <property type="molecule type" value="Genomic_DNA"/>
</dbReference>
<reference evidence="7" key="1">
    <citation type="journal article" date="2022" name="Int. J. Mol. Sci.">
        <title>Draft Genome of Tanacetum Coccineum: Genomic Comparison of Closely Related Tanacetum-Family Plants.</title>
        <authorList>
            <person name="Yamashiro T."/>
            <person name="Shiraishi A."/>
            <person name="Nakayama K."/>
            <person name="Satake H."/>
        </authorList>
    </citation>
    <scope>NUCLEOTIDE SEQUENCE</scope>
</reference>
<proteinExistence type="predicted"/>
<feature type="compositionally biased region" description="Polar residues" evidence="4">
    <location>
        <begin position="848"/>
        <end position="867"/>
    </location>
</feature>
<dbReference type="Pfam" id="PF00098">
    <property type="entry name" value="zf-CCHC"/>
    <property type="match status" value="1"/>
</dbReference>
<evidence type="ECO:0000256" key="2">
    <source>
        <dbReference type="PROSITE-ProRule" id="PRU00047"/>
    </source>
</evidence>
<dbReference type="InterPro" id="IPR025724">
    <property type="entry name" value="GAG-pre-integrase_dom"/>
</dbReference>
<sequence>MMSFLSTVVTSCFPSTNNQLRNSSNPRQQEVIHDGRVIVQPLHGRQNSYATGTSRTRANTSGTRENYLGQQRIVKCFNCQEEGHMARQCPNPKKKRDATWFREKVLLVEAQGNGKVLTEEELEFLADPGITEGQVTQSVITHNAAYQADDLNAYDSDCDEISTAKAVLMANLSSYRSDVLSENEIHSDSNIIPYSQYLIESQTADVQDINSSAQQDALILSVFEQLSNQVTNCNKVNNDNIIANETLSVELKRYKERVKLLEKRQNVDLGTREKLIIDDIIRDKNAQFADFEKEINNLKQTLSEQSKEKKLLTKTFNAFKNESNEKEAKNINTEIALEKKVKELDNIVYKMGQSAQTVHMLTKLQVFYDINLKQALGFQNPFYLKKAQQIRPMLYDGNVIAKETNVISIVDSEETLMLKEESRSKMILKQNDPMVLEKKVNTKLIDYAELNRLSKDFGKRFVLQRELFDEQALHPIIDQSASSLWITPNALTEGEWGFEHTKAVFQNEIIPFLKTLKDIFNVFDKDLLNEVTEVQTVFNQMEAAVQQYHVDKQCFEIQKKQFLFENDRLLDQIISQDIVNIVVNSLLDENTPVNVNSFVAMNDSVNYVEMCNKCLDLEAELIKQHNMVEKDEYNRLSKRFSELEQHCISLEIAMQLNKEIFQKNNTSVNQTEPSFDQLFELNNLKVELQAKDTTIKKLKAHIKRVNETSTSESVKKDLYEIETINIELEHKGKSGCHNNIKNDLRKLKGKDIVDNAATIALGMYKLVLLVLAPMIKNNREAHKYYLKHTIEQAAILRELLGYVRDTCPDIHKPSEKLVAVTPINKKKTVRFADIAASSNIMPKVTNRPLLSSTGVKPSTSASGSNPSRNKKNNRISQTLSSNEKNKVEVLSRKVKSKLNKQNFDSKNVYNEHVKHPVKGAQALCSVCNECLFDANHAMCLIDHVNSMNMRDKSASKKNKMRKEWKPTRKVFNSVGYKLKPTERTFTLVGNVCPLTRITATNKVPLRVPIPLEVVAPEHVVTRVYTRRPKVPKFVPNSKPKVAKSMTANRMEPGTSWGSNTSVAPSSSSLIDCRVPIPLEVVAPEHVVTRVYTRRPKVPKYVPNSKPKVVQIVLWYLDSGCSKHMTRDRSQLTNFVHKFLGTVKFGNDQVAKIMGYGDYQIGNVTISRVYYVEGLGHNLFSVGQFCDSDLEVAFRKHTCFVRNLEGVDLLSGSRGTNLYSLSIGDMMASSPICLLSKATKTKSWLWHRRLSHLNFGALNHLARNGLVRGLPRLKFEKDHLCSACAMGKSKKQSHKPKSEDTNQEKLYLLHMDLCGPMRVASVNGKKYILVIMDDYSRFTWVKFLASKDEAPDFIIKFLKMIQVRLNAAVRNIRTDNGTEFVNQTLIRDYLLTGWHLLMKQSVLRELHNKMVVVEANRTLIEALV</sequence>
<evidence type="ECO:0000313" key="8">
    <source>
        <dbReference type="Proteomes" id="UP001151760"/>
    </source>
</evidence>
<evidence type="ECO:0000256" key="4">
    <source>
        <dbReference type="SAM" id="MobiDB-lite"/>
    </source>
</evidence>
<keyword evidence="2" id="KW-0863">Zinc-finger</keyword>
<dbReference type="SUPFAM" id="SSF57756">
    <property type="entry name" value="Retrovirus zinc finger-like domains"/>
    <property type="match status" value="1"/>
</dbReference>
<dbReference type="Pfam" id="PF00665">
    <property type="entry name" value="rve"/>
    <property type="match status" value="1"/>
</dbReference>
<dbReference type="InterPro" id="IPR001584">
    <property type="entry name" value="Integrase_cat-core"/>
</dbReference>
<evidence type="ECO:0000259" key="5">
    <source>
        <dbReference type="PROSITE" id="PS50158"/>
    </source>
</evidence>
<dbReference type="InterPro" id="IPR012337">
    <property type="entry name" value="RNaseH-like_sf"/>
</dbReference>
<organism evidence="7 8">
    <name type="scientific">Tanacetum coccineum</name>
    <dbReference type="NCBI Taxonomy" id="301880"/>
    <lineage>
        <taxon>Eukaryota</taxon>
        <taxon>Viridiplantae</taxon>
        <taxon>Streptophyta</taxon>
        <taxon>Embryophyta</taxon>
        <taxon>Tracheophyta</taxon>
        <taxon>Spermatophyta</taxon>
        <taxon>Magnoliopsida</taxon>
        <taxon>eudicotyledons</taxon>
        <taxon>Gunneridae</taxon>
        <taxon>Pentapetalae</taxon>
        <taxon>asterids</taxon>
        <taxon>campanulids</taxon>
        <taxon>Asterales</taxon>
        <taxon>Asteraceae</taxon>
        <taxon>Asteroideae</taxon>
        <taxon>Anthemideae</taxon>
        <taxon>Anthemidinae</taxon>
        <taxon>Tanacetum</taxon>
    </lineage>
</organism>
<dbReference type="Gene3D" id="4.10.60.10">
    <property type="entry name" value="Zinc finger, CCHC-type"/>
    <property type="match status" value="1"/>
</dbReference>
<feature type="region of interest" description="Disordered" evidence="4">
    <location>
        <begin position="845"/>
        <end position="890"/>
    </location>
</feature>
<dbReference type="SMART" id="SM00343">
    <property type="entry name" value="ZnF_C2HC"/>
    <property type="match status" value="1"/>
</dbReference>
<evidence type="ECO:0000256" key="1">
    <source>
        <dbReference type="ARBA" id="ARBA00022670"/>
    </source>
</evidence>
<accession>A0ABQ4WNS8</accession>
<dbReference type="Pfam" id="PF13976">
    <property type="entry name" value="gag_pre-integrs"/>
    <property type="match status" value="1"/>
</dbReference>
<keyword evidence="2" id="KW-0862">Zinc</keyword>
<keyword evidence="1" id="KW-0378">Hydrolase</keyword>
<keyword evidence="1" id="KW-0645">Protease</keyword>
<reference evidence="7" key="2">
    <citation type="submission" date="2022-01" db="EMBL/GenBank/DDBJ databases">
        <authorList>
            <person name="Yamashiro T."/>
            <person name="Shiraishi A."/>
            <person name="Satake H."/>
            <person name="Nakayama K."/>
        </authorList>
    </citation>
    <scope>NUCLEOTIDE SEQUENCE</scope>
</reference>
<dbReference type="InterPro" id="IPR036397">
    <property type="entry name" value="RNaseH_sf"/>
</dbReference>
<feature type="domain" description="CCHC-type" evidence="5">
    <location>
        <begin position="75"/>
        <end position="91"/>
    </location>
</feature>
<dbReference type="SUPFAM" id="SSF53098">
    <property type="entry name" value="Ribonuclease H-like"/>
    <property type="match status" value="1"/>
</dbReference>
<evidence type="ECO:0000259" key="6">
    <source>
        <dbReference type="PROSITE" id="PS50994"/>
    </source>
</evidence>
<gene>
    <name evidence="7" type="ORF">Tco_0627913</name>
</gene>
<keyword evidence="8" id="KW-1185">Reference proteome</keyword>
<keyword evidence="2" id="KW-0479">Metal-binding</keyword>
<comment type="caution">
    <text evidence="7">The sequence shown here is derived from an EMBL/GenBank/DDBJ whole genome shotgun (WGS) entry which is preliminary data.</text>
</comment>
<dbReference type="InterPro" id="IPR036875">
    <property type="entry name" value="Znf_CCHC_sf"/>
</dbReference>
<dbReference type="Gene3D" id="3.30.420.10">
    <property type="entry name" value="Ribonuclease H-like superfamily/Ribonuclease H"/>
    <property type="match status" value="1"/>
</dbReference>
<feature type="coiled-coil region" evidence="3">
    <location>
        <begin position="244"/>
        <end position="315"/>
    </location>
</feature>
<dbReference type="PANTHER" id="PTHR42648:SF18">
    <property type="entry name" value="RETROTRANSPOSON, UNCLASSIFIED-LIKE PROTEIN"/>
    <property type="match status" value="1"/>
</dbReference>
<evidence type="ECO:0000256" key="3">
    <source>
        <dbReference type="SAM" id="Coils"/>
    </source>
</evidence>
<evidence type="ECO:0000313" key="7">
    <source>
        <dbReference type="EMBL" id="GJS54551.1"/>
    </source>
</evidence>
<feature type="domain" description="Integrase catalytic" evidence="6">
    <location>
        <begin position="1291"/>
        <end position="1423"/>
    </location>
</feature>
<dbReference type="InterPro" id="IPR001878">
    <property type="entry name" value="Znf_CCHC"/>
</dbReference>
<dbReference type="InterPro" id="IPR039537">
    <property type="entry name" value="Retrotran_Ty1/copia-like"/>
</dbReference>
<dbReference type="InterPro" id="IPR054722">
    <property type="entry name" value="PolX-like_BBD"/>
</dbReference>
<name>A0ABQ4WNS8_9ASTR</name>
<dbReference type="Pfam" id="PF22936">
    <property type="entry name" value="Pol_BBD"/>
    <property type="match status" value="1"/>
</dbReference>
<keyword evidence="3" id="KW-0175">Coiled coil</keyword>
<dbReference type="PROSITE" id="PS50158">
    <property type="entry name" value="ZF_CCHC"/>
    <property type="match status" value="1"/>
</dbReference>
<dbReference type="Proteomes" id="UP001151760">
    <property type="component" value="Unassembled WGS sequence"/>
</dbReference>
<dbReference type="PROSITE" id="PS50994">
    <property type="entry name" value="INTEGRASE"/>
    <property type="match status" value="1"/>
</dbReference>